<feature type="domain" description="Pyridoxamine 5'-phosphate oxidase N-terminal" evidence="2">
    <location>
        <begin position="12"/>
        <end position="99"/>
    </location>
</feature>
<keyword evidence="4" id="KW-1185">Reference proteome</keyword>
<dbReference type="Pfam" id="PF01243">
    <property type="entry name" value="PNPOx_N"/>
    <property type="match status" value="1"/>
</dbReference>
<organism evidence="3 4">
    <name type="scientific">Rhizocola hellebori</name>
    <dbReference type="NCBI Taxonomy" id="1392758"/>
    <lineage>
        <taxon>Bacteria</taxon>
        <taxon>Bacillati</taxon>
        <taxon>Actinomycetota</taxon>
        <taxon>Actinomycetes</taxon>
        <taxon>Micromonosporales</taxon>
        <taxon>Micromonosporaceae</taxon>
        <taxon>Rhizocola</taxon>
    </lineage>
</organism>
<dbReference type="InterPro" id="IPR052019">
    <property type="entry name" value="F420H2_bilvrd_red/Heme_oxyg"/>
</dbReference>
<dbReference type="GO" id="GO:0070967">
    <property type="term" value="F:coenzyme F420 binding"/>
    <property type="evidence" value="ECO:0007669"/>
    <property type="project" value="TreeGrafter"/>
</dbReference>
<dbReference type="InterPro" id="IPR011576">
    <property type="entry name" value="Pyridox_Oxase_N"/>
</dbReference>
<dbReference type="Proteomes" id="UP000612899">
    <property type="component" value="Unassembled WGS sequence"/>
</dbReference>
<dbReference type="GO" id="GO:0016627">
    <property type="term" value="F:oxidoreductase activity, acting on the CH-CH group of donors"/>
    <property type="evidence" value="ECO:0007669"/>
    <property type="project" value="TreeGrafter"/>
</dbReference>
<dbReference type="SUPFAM" id="SSF50475">
    <property type="entry name" value="FMN-binding split barrel"/>
    <property type="match status" value="1"/>
</dbReference>
<evidence type="ECO:0000259" key="2">
    <source>
        <dbReference type="Pfam" id="PF01243"/>
    </source>
</evidence>
<comment type="caution">
    <text evidence="3">The sequence shown here is derived from an EMBL/GenBank/DDBJ whole genome shotgun (WGS) entry which is preliminary data.</text>
</comment>
<proteinExistence type="predicted"/>
<gene>
    <name evidence="3" type="ORF">Rhe02_42760</name>
</gene>
<dbReference type="EMBL" id="BONY01000025">
    <property type="protein sequence ID" value="GIH06209.1"/>
    <property type="molecule type" value="Genomic_DNA"/>
</dbReference>
<evidence type="ECO:0000256" key="1">
    <source>
        <dbReference type="ARBA" id="ARBA00023002"/>
    </source>
</evidence>
<dbReference type="InterPro" id="IPR012349">
    <property type="entry name" value="Split_barrel_FMN-bd"/>
</dbReference>
<sequence length="150" mass="16705">MSERAKAAMSADEVTEFLTSHRKMTLATIGRDGTPHLVAMYYAVLEGQIAFWTYRTSQKALNMARDPRVTCLVETGDEYFDLQGVQVNGAVRIIEEQAGVLEIGRRIAAGIAGVPADGLEDYVAYTGRKRFGYFVQPTKVTSWDHRKLLT</sequence>
<evidence type="ECO:0000313" key="3">
    <source>
        <dbReference type="EMBL" id="GIH06209.1"/>
    </source>
</evidence>
<dbReference type="RefSeq" id="WP_203910030.1">
    <property type="nucleotide sequence ID" value="NZ_BONY01000025.1"/>
</dbReference>
<name>A0A8J3Q8W8_9ACTN</name>
<dbReference type="Gene3D" id="2.30.110.10">
    <property type="entry name" value="Electron Transport, Fmn-binding Protein, Chain A"/>
    <property type="match status" value="1"/>
</dbReference>
<protein>
    <recommendedName>
        <fullName evidence="2">Pyridoxamine 5'-phosphate oxidase N-terminal domain-containing protein</fullName>
    </recommendedName>
</protein>
<accession>A0A8J3Q8W8</accession>
<dbReference type="GO" id="GO:0005829">
    <property type="term" value="C:cytosol"/>
    <property type="evidence" value="ECO:0007669"/>
    <property type="project" value="TreeGrafter"/>
</dbReference>
<dbReference type="AlphaFoldDB" id="A0A8J3Q8W8"/>
<evidence type="ECO:0000313" key="4">
    <source>
        <dbReference type="Proteomes" id="UP000612899"/>
    </source>
</evidence>
<dbReference type="PANTHER" id="PTHR35176:SF6">
    <property type="entry name" value="HEME OXYGENASE HI_0854-RELATED"/>
    <property type="match status" value="1"/>
</dbReference>
<keyword evidence="1" id="KW-0560">Oxidoreductase</keyword>
<dbReference type="PANTHER" id="PTHR35176">
    <property type="entry name" value="HEME OXYGENASE HI_0854-RELATED"/>
    <property type="match status" value="1"/>
</dbReference>
<reference evidence="3" key="1">
    <citation type="submission" date="2021-01" db="EMBL/GenBank/DDBJ databases">
        <title>Whole genome shotgun sequence of Rhizocola hellebori NBRC 109834.</title>
        <authorList>
            <person name="Komaki H."/>
            <person name="Tamura T."/>
        </authorList>
    </citation>
    <scope>NUCLEOTIDE SEQUENCE</scope>
    <source>
        <strain evidence="3">NBRC 109834</strain>
    </source>
</reference>